<proteinExistence type="predicted"/>
<dbReference type="Proteomes" id="UP000199159">
    <property type="component" value="Unassembled WGS sequence"/>
</dbReference>
<keyword evidence="4" id="KW-1185">Reference proteome</keyword>
<evidence type="ECO:0000259" key="2">
    <source>
        <dbReference type="Pfam" id="PF07853"/>
    </source>
</evidence>
<gene>
    <name evidence="3" type="ORF">SAMN05216565_103197</name>
</gene>
<sequence length="178" mass="20413">MNKHPVGVMRISNSLERPKIKLLKTKSEWLFDIIGYSFYLGSLIFLLYNWNELPDKVPAHYNALGEVDRWGSKMELLILPIVAAFMAIFVQILEKFPESHNYPERLNKENAKALYLLSRKMINSIKNICLMIFSLILIESVSIALGWGNELGGWFLPIAILSTLIPIVIGIIKQKKIR</sequence>
<dbReference type="STRING" id="930152.SAMN05216565_103197"/>
<dbReference type="EMBL" id="FNJU01000003">
    <property type="protein sequence ID" value="SDP47018.1"/>
    <property type="molecule type" value="Genomic_DNA"/>
</dbReference>
<reference evidence="4" key="1">
    <citation type="submission" date="2016-10" db="EMBL/GenBank/DDBJ databases">
        <authorList>
            <person name="Varghese N."/>
            <person name="Submissions S."/>
        </authorList>
    </citation>
    <scope>NUCLEOTIDE SEQUENCE [LARGE SCALE GENOMIC DNA]</scope>
    <source>
        <strain evidence="4">IBRC-M10078</strain>
    </source>
</reference>
<evidence type="ECO:0000313" key="4">
    <source>
        <dbReference type="Proteomes" id="UP000199159"/>
    </source>
</evidence>
<protein>
    <recommendedName>
        <fullName evidence="2">DUF1648 domain-containing protein</fullName>
    </recommendedName>
</protein>
<evidence type="ECO:0000256" key="1">
    <source>
        <dbReference type="SAM" id="Phobius"/>
    </source>
</evidence>
<feature type="domain" description="DUF1648" evidence="2">
    <location>
        <begin position="40"/>
        <end position="83"/>
    </location>
</feature>
<dbReference type="InterPro" id="IPR012867">
    <property type="entry name" value="DUF1648"/>
</dbReference>
<feature type="transmembrane region" description="Helical" evidence="1">
    <location>
        <begin position="76"/>
        <end position="93"/>
    </location>
</feature>
<dbReference type="Pfam" id="PF07853">
    <property type="entry name" value="DUF1648"/>
    <property type="match status" value="1"/>
</dbReference>
<keyword evidence="1" id="KW-1133">Transmembrane helix</keyword>
<evidence type="ECO:0000313" key="3">
    <source>
        <dbReference type="EMBL" id="SDP47018.1"/>
    </source>
</evidence>
<organism evidence="3 4">
    <name type="scientific">Litchfieldia salsa</name>
    <dbReference type="NCBI Taxonomy" id="930152"/>
    <lineage>
        <taxon>Bacteria</taxon>
        <taxon>Bacillati</taxon>
        <taxon>Bacillota</taxon>
        <taxon>Bacilli</taxon>
        <taxon>Bacillales</taxon>
        <taxon>Bacillaceae</taxon>
        <taxon>Litchfieldia</taxon>
    </lineage>
</organism>
<name>A0A1H0T0I8_9BACI</name>
<feature type="transmembrane region" description="Helical" evidence="1">
    <location>
        <begin position="154"/>
        <end position="172"/>
    </location>
</feature>
<accession>A0A1H0T0I8</accession>
<keyword evidence="1" id="KW-0472">Membrane</keyword>
<feature type="transmembrane region" description="Helical" evidence="1">
    <location>
        <begin position="29"/>
        <end position="48"/>
    </location>
</feature>
<keyword evidence="1" id="KW-0812">Transmembrane</keyword>
<feature type="transmembrane region" description="Helical" evidence="1">
    <location>
        <begin position="128"/>
        <end position="148"/>
    </location>
</feature>
<dbReference type="AlphaFoldDB" id="A0A1H0T0I8"/>